<keyword evidence="6 9" id="KW-1133">Transmembrane helix</keyword>
<keyword evidence="4 9" id="KW-0812">Transmembrane</keyword>
<dbReference type="GO" id="GO:0005886">
    <property type="term" value="C:plasma membrane"/>
    <property type="evidence" value="ECO:0007669"/>
    <property type="project" value="UniProtKB-SubCell"/>
</dbReference>
<keyword evidence="9" id="KW-1003">Cell membrane</keyword>
<evidence type="ECO:0000256" key="2">
    <source>
        <dbReference type="ARBA" id="ARBA00009749"/>
    </source>
</evidence>
<name>A0A0H5SDN5_HERHM</name>
<comment type="subunit">
    <text evidence="9">Homodimer.</text>
</comment>
<dbReference type="Proteomes" id="UP000236497">
    <property type="component" value="Unassembled WGS sequence"/>
</dbReference>
<comment type="caution">
    <text evidence="9">Lacks conserved residue(s) required for the propagation of feature annotation.</text>
</comment>
<evidence type="ECO:0000259" key="10">
    <source>
        <dbReference type="PROSITE" id="PS51371"/>
    </source>
</evidence>
<dbReference type="InterPro" id="IPR006669">
    <property type="entry name" value="MgtE_transporter"/>
</dbReference>
<dbReference type="InterPro" id="IPR006668">
    <property type="entry name" value="Mg_transptr_MgtE_intracell_dom"/>
</dbReference>
<evidence type="ECO:0000256" key="3">
    <source>
        <dbReference type="ARBA" id="ARBA00022448"/>
    </source>
</evidence>
<dbReference type="PANTHER" id="PTHR43773:SF1">
    <property type="entry name" value="MAGNESIUM TRANSPORTER MGTE"/>
    <property type="match status" value="1"/>
</dbReference>
<feature type="transmembrane region" description="Helical" evidence="9">
    <location>
        <begin position="385"/>
        <end position="406"/>
    </location>
</feature>
<evidence type="ECO:0000256" key="7">
    <source>
        <dbReference type="ARBA" id="ARBA00023136"/>
    </source>
</evidence>
<keyword evidence="8" id="KW-0129">CBS domain</keyword>
<dbReference type="SUPFAM" id="SSF54631">
    <property type="entry name" value="CBS-domain pair"/>
    <property type="match status" value="1"/>
</dbReference>
<dbReference type="SMART" id="SM00924">
    <property type="entry name" value="MgtE_N"/>
    <property type="match status" value="1"/>
</dbReference>
<feature type="transmembrane region" description="Helical" evidence="9">
    <location>
        <begin position="285"/>
        <end position="302"/>
    </location>
</feature>
<protein>
    <recommendedName>
        <fullName evidence="9">Magnesium transporter MgtE</fullName>
    </recommendedName>
</protein>
<sequence length="450" mass="50546">MIKTTDLENQIIELLEGKKYKELKEIISTINPYDLAALFEDLPEKNIILLFRLLPKDLAAETFVEMNPEHQKTLIESFSDVELKEVIDELYIDDMVYLIEEMPANVVKRILKNSSEYDRKIINQILNYPQDSAGSIMTTEFVSLRSDMTIADAIKRIRQIGLDSETFDTCYVTDNVNHLIGYITIRTIILSDDNSKIEDLMETNVISVNTHDDQEEVAHLFGKYDLTVLPVVDNDNRLVGIVTVDDAWDVLEKETTEDIELMAAITPSDTPYLKKTIFEIWRSRMPWLLLLMISATFTGLIITRFEDALKAYVVLTAYIPMLMDTGGNSGSQSSVTIIRGLSLNEIEFGDILKVLWKESRVAMLCGITLAVVNFAKLMVFDKVGFGVAVVVNLTLLLTVIIAKMVGSTLPMLAKKIGFDPAVMASPFITTIVDAISLILYFAITGMILGL</sequence>
<evidence type="ECO:0000256" key="1">
    <source>
        <dbReference type="ARBA" id="ARBA00004141"/>
    </source>
</evidence>
<dbReference type="SMART" id="SM00116">
    <property type="entry name" value="CBS"/>
    <property type="match status" value="2"/>
</dbReference>
<keyword evidence="3 9" id="KW-0813">Transport</keyword>
<reference evidence="11 12" key="1">
    <citation type="submission" date="2015-06" db="EMBL/GenBank/DDBJ databases">
        <authorList>
            <person name="Wibberg Daniel"/>
        </authorList>
    </citation>
    <scope>NUCLEOTIDE SEQUENCE [LARGE SCALE GENOMIC DNA]</scope>
    <source>
        <strain evidence="11 12">T3/55T</strain>
    </source>
</reference>
<dbReference type="InterPro" id="IPR038076">
    <property type="entry name" value="MgtE_N_sf"/>
</dbReference>
<evidence type="ECO:0000313" key="11">
    <source>
        <dbReference type="EMBL" id="CRZ33497.1"/>
    </source>
</evidence>
<evidence type="ECO:0000256" key="6">
    <source>
        <dbReference type="ARBA" id="ARBA00022989"/>
    </source>
</evidence>
<feature type="transmembrane region" description="Helical" evidence="9">
    <location>
        <begin position="427"/>
        <end position="448"/>
    </location>
</feature>
<gene>
    <name evidence="11" type="ORF">HHT355_0287</name>
</gene>
<dbReference type="EMBL" id="CVTD020000008">
    <property type="protein sequence ID" value="CRZ33497.1"/>
    <property type="molecule type" value="Genomic_DNA"/>
</dbReference>
<dbReference type="SUPFAM" id="SSF158791">
    <property type="entry name" value="MgtE N-terminal domain-like"/>
    <property type="match status" value="1"/>
</dbReference>
<keyword evidence="9" id="KW-0479">Metal-binding</keyword>
<comment type="similarity">
    <text evidence="2 9">Belongs to the SLC41A transporter family.</text>
</comment>
<dbReference type="Pfam" id="PF00571">
    <property type="entry name" value="CBS"/>
    <property type="match status" value="2"/>
</dbReference>
<dbReference type="PROSITE" id="PS51371">
    <property type="entry name" value="CBS"/>
    <property type="match status" value="2"/>
</dbReference>
<dbReference type="RefSeq" id="WP_103201674.1">
    <property type="nucleotide sequence ID" value="NZ_CVTD020000008.1"/>
</dbReference>
<keyword evidence="12" id="KW-1185">Reference proteome</keyword>
<organism evidence="11 12">
    <name type="scientific">Herbinix hemicellulosilytica</name>
    <dbReference type="NCBI Taxonomy" id="1564487"/>
    <lineage>
        <taxon>Bacteria</taxon>
        <taxon>Bacillati</taxon>
        <taxon>Bacillota</taxon>
        <taxon>Clostridia</taxon>
        <taxon>Lachnospirales</taxon>
        <taxon>Lachnospiraceae</taxon>
        <taxon>Herbinix</taxon>
    </lineage>
</organism>
<dbReference type="Gene3D" id="3.10.580.10">
    <property type="entry name" value="CBS-domain"/>
    <property type="match status" value="1"/>
</dbReference>
<evidence type="ECO:0000256" key="8">
    <source>
        <dbReference type="PROSITE-ProRule" id="PRU00703"/>
    </source>
</evidence>
<dbReference type="NCBIfam" id="TIGR00400">
    <property type="entry name" value="mgtE"/>
    <property type="match status" value="1"/>
</dbReference>
<dbReference type="PANTHER" id="PTHR43773">
    <property type="entry name" value="MAGNESIUM TRANSPORTER MGTE"/>
    <property type="match status" value="1"/>
</dbReference>
<accession>A0A0H5SDN5</accession>
<feature type="domain" description="CBS" evidence="10">
    <location>
        <begin position="201"/>
        <end position="257"/>
    </location>
</feature>
<dbReference type="Gene3D" id="1.10.357.20">
    <property type="entry name" value="SLC41 divalent cation transporters, integral membrane domain"/>
    <property type="match status" value="1"/>
</dbReference>
<dbReference type="InterPro" id="IPR006667">
    <property type="entry name" value="SLC41_membr_dom"/>
</dbReference>
<evidence type="ECO:0000256" key="5">
    <source>
        <dbReference type="ARBA" id="ARBA00022842"/>
    </source>
</evidence>
<dbReference type="GO" id="GO:0046872">
    <property type="term" value="F:metal ion binding"/>
    <property type="evidence" value="ECO:0007669"/>
    <property type="project" value="UniProtKB-KW"/>
</dbReference>
<dbReference type="SUPFAM" id="SSF161093">
    <property type="entry name" value="MgtE membrane domain-like"/>
    <property type="match status" value="1"/>
</dbReference>
<evidence type="ECO:0000313" key="12">
    <source>
        <dbReference type="Proteomes" id="UP000236497"/>
    </source>
</evidence>
<dbReference type="GO" id="GO:0015095">
    <property type="term" value="F:magnesium ion transmembrane transporter activity"/>
    <property type="evidence" value="ECO:0007669"/>
    <property type="project" value="UniProtKB-UniRule"/>
</dbReference>
<dbReference type="InterPro" id="IPR000644">
    <property type="entry name" value="CBS_dom"/>
</dbReference>
<dbReference type="Pfam" id="PF03448">
    <property type="entry name" value="MgtE_N"/>
    <property type="match status" value="1"/>
</dbReference>
<keyword evidence="7 9" id="KW-0472">Membrane</keyword>
<dbReference type="OrthoDB" id="9790355at2"/>
<feature type="domain" description="CBS" evidence="10">
    <location>
        <begin position="137"/>
        <end position="200"/>
    </location>
</feature>
<dbReference type="AlphaFoldDB" id="A0A0H5SDN5"/>
<evidence type="ECO:0000256" key="9">
    <source>
        <dbReference type="RuleBase" id="RU362011"/>
    </source>
</evidence>
<dbReference type="CDD" id="cd04606">
    <property type="entry name" value="CBS_pair_Mg_transporter"/>
    <property type="match status" value="1"/>
</dbReference>
<dbReference type="InterPro" id="IPR036739">
    <property type="entry name" value="SLC41_membr_dom_sf"/>
</dbReference>
<keyword evidence="5 9" id="KW-0460">Magnesium</keyword>
<dbReference type="Gene3D" id="1.25.60.10">
    <property type="entry name" value="MgtE N-terminal domain-like"/>
    <property type="match status" value="1"/>
</dbReference>
<comment type="function">
    <text evidence="9">Acts as a magnesium transporter.</text>
</comment>
<dbReference type="InterPro" id="IPR046342">
    <property type="entry name" value="CBS_dom_sf"/>
</dbReference>
<comment type="subcellular location">
    <subcellularLocation>
        <location evidence="9">Cell membrane</location>
        <topology evidence="9">Multi-pass membrane protein</topology>
    </subcellularLocation>
    <subcellularLocation>
        <location evidence="1">Membrane</location>
        <topology evidence="1">Multi-pass membrane protein</topology>
    </subcellularLocation>
</comment>
<evidence type="ECO:0000256" key="4">
    <source>
        <dbReference type="ARBA" id="ARBA00022692"/>
    </source>
</evidence>
<dbReference type="Pfam" id="PF01769">
    <property type="entry name" value="MgtE"/>
    <property type="match status" value="1"/>
</dbReference>
<proteinExistence type="inferred from homology"/>